<dbReference type="EMBL" id="BNAI01000005">
    <property type="protein sequence ID" value="GHF22272.1"/>
    <property type="molecule type" value="Genomic_DNA"/>
</dbReference>
<dbReference type="CDD" id="cd04301">
    <property type="entry name" value="NAT_SF"/>
    <property type="match status" value="1"/>
</dbReference>
<dbReference type="AlphaFoldDB" id="A0A8J3GSH6"/>
<evidence type="ECO:0000256" key="1">
    <source>
        <dbReference type="ARBA" id="ARBA00022679"/>
    </source>
</evidence>
<name>A0A8J3GSH6_9MICO</name>
<sequence>MIEIREVAWAHADGVGLRDRQREELDARYGRPDSEPGILPSAADMTLFLVAYDGDLPVGCGGLRALDDEHGEIKRMYVEPAHRGTGVSTAILRALETAARARGWNRLVLETGEEQPDAMRFYEREGYTRIPNFGHYAGSALSRCYEKRL</sequence>
<evidence type="ECO:0000259" key="3">
    <source>
        <dbReference type="PROSITE" id="PS51186"/>
    </source>
</evidence>
<keyword evidence="2" id="KW-0012">Acyltransferase</keyword>
<organism evidence="4 5">
    <name type="scientific">Pseudolysinimonas yzui</name>
    <dbReference type="NCBI Taxonomy" id="2708254"/>
    <lineage>
        <taxon>Bacteria</taxon>
        <taxon>Bacillati</taxon>
        <taxon>Actinomycetota</taxon>
        <taxon>Actinomycetes</taxon>
        <taxon>Micrococcales</taxon>
        <taxon>Microbacteriaceae</taxon>
        <taxon>Pseudolysinimonas</taxon>
    </lineage>
</organism>
<dbReference type="InterPro" id="IPR000182">
    <property type="entry name" value="GNAT_dom"/>
</dbReference>
<dbReference type="InterPro" id="IPR016181">
    <property type="entry name" value="Acyl_CoA_acyltransferase"/>
</dbReference>
<dbReference type="InterPro" id="IPR050832">
    <property type="entry name" value="Bact_Acetyltransf"/>
</dbReference>
<dbReference type="Gene3D" id="3.40.630.30">
    <property type="match status" value="1"/>
</dbReference>
<reference evidence="4" key="1">
    <citation type="journal article" date="2014" name="Int. J. Syst. Evol. Microbiol.">
        <title>Complete genome sequence of Corynebacterium casei LMG S-19264T (=DSM 44701T), isolated from a smear-ripened cheese.</title>
        <authorList>
            <consortium name="US DOE Joint Genome Institute (JGI-PGF)"/>
            <person name="Walter F."/>
            <person name="Albersmeier A."/>
            <person name="Kalinowski J."/>
            <person name="Ruckert C."/>
        </authorList>
    </citation>
    <scope>NUCLEOTIDE SEQUENCE</scope>
    <source>
        <strain evidence="4">CGMCC 1.16548</strain>
    </source>
</reference>
<gene>
    <name evidence="4" type="ORF">GCM10011600_24270</name>
</gene>
<feature type="domain" description="N-acetyltransferase" evidence="3">
    <location>
        <begin position="2"/>
        <end position="149"/>
    </location>
</feature>
<dbReference type="Proteomes" id="UP000617531">
    <property type="component" value="Unassembled WGS sequence"/>
</dbReference>
<reference evidence="4" key="2">
    <citation type="submission" date="2020-09" db="EMBL/GenBank/DDBJ databases">
        <authorList>
            <person name="Sun Q."/>
            <person name="Zhou Y."/>
        </authorList>
    </citation>
    <scope>NUCLEOTIDE SEQUENCE</scope>
    <source>
        <strain evidence="4">CGMCC 1.16548</strain>
    </source>
</reference>
<dbReference type="RefSeq" id="WP_229842077.1">
    <property type="nucleotide sequence ID" value="NZ_BNAI01000005.1"/>
</dbReference>
<dbReference type="PANTHER" id="PTHR43877:SF2">
    <property type="entry name" value="AMINOALKYLPHOSPHONATE N-ACETYLTRANSFERASE-RELATED"/>
    <property type="match status" value="1"/>
</dbReference>
<evidence type="ECO:0000313" key="4">
    <source>
        <dbReference type="EMBL" id="GHF22272.1"/>
    </source>
</evidence>
<comment type="caution">
    <text evidence="4">The sequence shown here is derived from an EMBL/GenBank/DDBJ whole genome shotgun (WGS) entry which is preliminary data.</text>
</comment>
<proteinExistence type="predicted"/>
<keyword evidence="1" id="KW-0808">Transferase</keyword>
<keyword evidence="5" id="KW-1185">Reference proteome</keyword>
<evidence type="ECO:0000313" key="5">
    <source>
        <dbReference type="Proteomes" id="UP000617531"/>
    </source>
</evidence>
<dbReference type="Pfam" id="PF00583">
    <property type="entry name" value="Acetyltransf_1"/>
    <property type="match status" value="1"/>
</dbReference>
<dbReference type="PROSITE" id="PS51186">
    <property type="entry name" value="GNAT"/>
    <property type="match status" value="1"/>
</dbReference>
<dbReference type="SUPFAM" id="SSF55729">
    <property type="entry name" value="Acyl-CoA N-acyltransferases (Nat)"/>
    <property type="match status" value="1"/>
</dbReference>
<dbReference type="PANTHER" id="PTHR43877">
    <property type="entry name" value="AMINOALKYLPHOSPHONATE N-ACETYLTRANSFERASE-RELATED-RELATED"/>
    <property type="match status" value="1"/>
</dbReference>
<evidence type="ECO:0000256" key="2">
    <source>
        <dbReference type="ARBA" id="ARBA00023315"/>
    </source>
</evidence>
<accession>A0A8J3GSH6</accession>
<dbReference type="GO" id="GO:0016747">
    <property type="term" value="F:acyltransferase activity, transferring groups other than amino-acyl groups"/>
    <property type="evidence" value="ECO:0007669"/>
    <property type="project" value="InterPro"/>
</dbReference>
<protein>
    <submittedName>
        <fullName evidence="4">N-acetyltransferase</fullName>
    </submittedName>
</protein>